<feature type="region of interest" description="Disordered" evidence="3">
    <location>
        <begin position="453"/>
        <end position="619"/>
    </location>
</feature>
<evidence type="ECO:0000256" key="2">
    <source>
        <dbReference type="PROSITE-ProRule" id="PRU00076"/>
    </source>
</evidence>
<keyword evidence="4" id="KW-0472">Membrane</keyword>
<feature type="domain" description="Laminin G" evidence="6">
    <location>
        <begin position="248"/>
        <end position="431"/>
    </location>
</feature>
<keyword evidence="5" id="KW-0732">Signal</keyword>
<feature type="signal peptide" evidence="5">
    <location>
        <begin position="1"/>
        <end position="24"/>
    </location>
</feature>
<keyword evidence="1" id="KW-1015">Disulfide bond</keyword>
<keyword evidence="2" id="KW-0245">EGF-like domain</keyword>
<feature type="compositionally biased region" description="Acidic residues" evidence="3">
    <location>
        <begin position="578"/>
        <end position="588"/>
    </location>
</feature>
<dbReference type="SUPFAM" id="SSF49899">
    <property type="entry name" value="Concanavalin A-like lectins/glucanases"/>
    <property type="match status" value="2"/>
</dbReference>
<dbReference type="Proteomes" id="UP000225706">
    <property type="component" value="Unassembled WGS sequence"/>
</dbReference>
<proteinExistence type="predicted"/>
<dbReference type="Pfam" id="PF02210">
    <property type="entry name" value="Laminin_G_2"/>
    <property type="match status" value="2"/>
</dbReference>
<dbReference type="STRING" id="50429.A0A2B4SW61"/>
<keyword evidence="9" id="KW-1185">Reference proteome</keyword>
<dbReference type="CDD" id="cd00110">
    <property type="entry name" value="LamG"/>
    <property type="match status" value="2"/>
</dbReference>
<name>A0A2B4SW61_STYPI</name>
<feature type="compositionally biased region" description="Polar residues" evidence="3">
    <location>
        <begin position="453"/>
        <end position="487"/>
    </location>
</feature>
<evidence type="ECO:0000259" key="6">
    <source>
        <dbReference type="PROSITE" id="PS50025"/>
    </source>
</evidence>
<feature type="chain" id="PRO_5012812365" evidence="5">
    <location>
        <begin position="25"/>
        <end position="691"/>
    </location>
</feature>
<feature type="domain" description="Laminin G" evidence="6">
    <location>
        <begin position="24"/>
        <end position="207"/>
    </location>
</feature>
<dbReference type="InterPro" id="IPR013320">
    <property type="entry name" value="ConA-like_dom_sf"/>
</dbReference>
<dbReference type="PANTHER" id="PTHR15036">
    <property type="entry name" value="PIKACHURIN-LIKE PROTEIN"/>
    <property type="match status" value="1"/>
</dbReference>
<feature type="domain" description="EGF-like" evidence="7">
    <location>
        <begin position="208"/>
        <end position="245"/>
    </location>
</feature>
<evidence type="ECO:0000256" key="1">
    <source>
        <dbReference type="ARBA" id="ARBA00023157"/>
    </source>
</evidence>
<sequence>MGAFVNLRVLLYLLVSFVFHPTSSETFTSARTSFLQLKRWNMSDARCLRFRFKTFLPDALLLYMDDEGNTNFLRLELIQGNLRLTCSYGSRFGPMADETRGKNLNDLVWHRVLVERNKDNTTIYLDDLPKLAVESREKKGLIVKSPMYFGGFPPNLGANRVTEPSVLLLNRFIGCIMDSEFLRSSSDQGNKIIKTIVENSDEVIPGCIDECEKNNTCINNGTCLNRFITTACDCTTTGYRGGFCERALPVIGLSRSDYLVFNRSNKAVSSKHDRITLRFKTANQNGTLLESGRWVRDYLVVALSDGYILIRWNLGSGEMNLHARDKMYSDNNWHSVDIRRNRGRIRVTIDGVFHVSRSFPGNYQSFDLEEGEGDVYFGGMVTNGFPTHRRPSSFPFEGCLQEINFNGLDIIQGFLDKKDAFISRGSPKFTCDIPKGLIPTTAAITPLVTMDRTTSANKVQRPTSYTTPRKMTTNIVTDKSQRLSTSKNKSKSSELPCTDDEDDCDPDDSGSGGNEISSEESGYSGDNYISPGSESSTKGKHIISGTGVNTSKNKSIKSKATGVESKGESDNSLTPCPGDDEDACENSDESGQGSAEQGSAAGSTNAPSPRTFPNGNGEVDVEVKERALVKENGSKKWTLIAGIIVVGTLLITFCIFAIWWLWKNKKNPEWTGVYQVNGSRERCLAAEGTDV</sequence>
<dbReference type="CDD" id="cd00054">
    <property type="entry name" value="EGF_CA"/>
    <property type="match status" value="1"/>
</dbReference>
<reference evidence="9" key="1">
    <citation type="journal article" date="2017" name="bioRxiv">
        <title>Comparative analysis of the genomes of Stylophora pistillata and Acropora digitifera provides evidence for extensive differences between species of corals.</title>
        <authorList>
            <person name="Voolstra C.R."/>
            <person name="Li Y."/>
            <person name="Liew Y.J."/>
            <person name="Baumgarten S."/>
            <person name="Zoccola D."/>
            <person name="Flot J.-F."/>
            <person name="Tambutte S."/>
            <person name="Allemand D."/>
            <person name="Aranda M."/>
        </authorList>
    </citation>
    <scope>NUCLEOTIDE SEQUENCE [LARGE SCALE GENOMIC DNA]</scope>
</reference>
<feature type="compositionally biased region" description="Acidic residues" evidence="3">
    <location>
        <begin position="497"/>
        <end position="508"/>
    </location>
</feature>
<evidence type="ECO:0000259" key="7">
    <source>
        <dbReference type="PROSITE" id="PS50026"/>
    </source>
</evidence>
<feature type="compositionally biased region" description="Polar residues" evidence="3">
    <location>
        <begin position="604"/>
        <end position="614"/>
    </location>
</feature>
<evidence type="ECO:0000256" key="3">
    <source>
        <dbReference type="SAM" id="MobiDB-lite"/>
    </source>
</evidence>
<comment type="caution">
    <text evidence="2">Lacks conserved residue(s) required for the propagation of feature annotation.</text>
</comment>
<evidence type="ECO:0000256" key="5">
    <source>
        <dbReference type="SAM" id="SignalP"/>
    </source>
</evidence>
<keyword evidence="4" id="KW-1133">Transmembrane helix</keyword>
<dbReference type="Gene3D" id="2.60.120.200">
    <property type="match status" value="2"/>
</dbReference>
<protein>
    <submittedName>
        <fullName evidence="8">Neurexin-3a</fullName>
    </submittedName>
</protein>
<evidence type="ECO:0000256" key="4">
    <source>
        <dbReference type="SAM" id="Phobius"/>
    </source>
</evidence>
<dbReference type="PANTHER" id="PTHR15036:SF85">
    <property type="entry name" value="SP2353, ISOFORM A"/>
    <property type="match status" value="1"/>
</dbReference>
<comment type="caution">
    <text evidence="8">The sequence shown here is derived from an EMBL/GenBank/DDBJ whole genome shotgun (WGS) entry which is preliminary data.</text>
</comment>
<dbReference type="InterPro" id="IPR001791">
    <property type="entry name" value="Laminin_G"/>
</dbReference>
<dbReference type="Gene3D" id="2.10.25.10">
    <property type="entry name" value="Laminin"/>
    <property type="match status" value="1"/>
</dbReference>
<accession>A0A2B4SW61</accession>
<dbReference type="EMBL" id="LSMT01000019">
    <property type="protein sequence ID" value="PFX32792.1"/>
    <property type="molecule type" value="Genomic_DNA"/>
</dbReference>
<feature type="transmembrane region" description="Helical" evidence="4">
    <location>
        <begin position="637"/>
        <end position="662"/>
    </location>
</feature>
<dbReference type="SMART" id="SM00282">
    <property type="entry name" value="LamG"/>
    <property type="match status" value="2"/>
</dbReference>
<feature type="compositionally biased region" description="Low complexity" evidence="3">
    <location>
        <begin position="589"/>
        <end position="603"/>
    </location>
</feature>
<gene>
    <name evidence="8" type="primary">nrxn3a</name>
    <name evidence="8" type="ORF">AWC38_SpisGene2347</name>
</gene>
<organism evidence="8 9">
    <name type="scientific">Stylophora pistillata</name>
    <name type="common">Smooth cauliflower coral</name>
    <dbReference type="NCBI Taxonomy" id="50429"/>
    <lineage>
        <taxon>Eukaryota</taxon>
        <taxon>Metazoa</taxon>
        <taxon>Cnidaria</taxon>
        <taxon>Anthozoa</taxon>
        <taxon>Hexacorallia</taxon>
        <taxon>Scleractinia</taxon>
        <taxon>Astrocoeniina</taxon>
        <taxon>Pocilloporidae</taxon>
        <taxon>Stylophora</taxon>
    </lineage>
</organism>
<dbReference type="InterPro" id="IPR050372">
    <property type="entry name" value="Neurexin-related_CASP"/>
</dbReference>
<dbReference type="PROSITE" id="PS50025">
    <property type="entry name" value="LAM_G_DOMAIN"/>
    <property type="match status" value="2"/>
</dbReference>
<evidence type="ECO:0000313" key="8">
    <source>
        <dbReference type="EMBL" id="PFX32792.1"/>
    </source>
</evidence>
<dbReference type="PROSITE" id="PS50026">
    <property type="entry name" value="EGF_3"/>
    <property type="match status" value="1"/>
</dbReference>
<feature type="compositionally biased region" description="Low complexity" evidence="3">
    <location>
        <begin position="514"/>
        <end position="526"/>
    </location>
</feature>
<evidence type="ECO:0000313" key="9">
    <source>
        <dbReference type="Proteomes" id="UP000225706"/>
    </source>
</evidence>
<dbReference type="OrthoDB" id="5989513at2759"/>
<keyword evidence="4" id="KW-0812">Transmembrane</keyword>
<dbReference type="AlphaFoldDB" id="A0A2B4SW61"/>
<dbReference type="InterPro" id="IPR000742">
    <property type="entry name" value="EGF"/>
</dbReference>
<dbReference type="GO" id="GO:0016020">
    <property type="term" value="C:membrane"/>
    <property type="evidence" value="ECO:0007669"/>
    <property type="project" value="UniProtKB-SubCell"/>
</dbReference>